<protein>
    <recommendedName>
        <fullName evidence="1">Sdz-33 F-box domain-containing protein</fullName>
    </recommendedName>
</protein>
<dbReference type="Pfam" id="PF07735">
    <property type="entry name" value="FBA_2"/>
    <property type="match status" value="1"/>
</dbReference>
<feature type="domain" description="Sdz-33 F-box" evidence="1">
    <location>
        <begin position="214"/>
        <end position="269"/>
    </location>
</feature>
<gene>
    <name evidence="2" type="ORF">CAMP_LOCUS13042</name>
</gene>
<organism evidence="2 3">
    <name type="scientific">Caenorhabditis angaria</name>
    <dbReference type="NCBI Taxonomy" id="860376"/>
    <lineage>
        <taxon>Eukaryota</taxon>
        <taxon>Metazoa</taxon>
        <taxon>Ecdysozoa</taxon>
        <taxon>Nematoda</taxon>
        <taxon>Chromadorea</taxon>
        <taxon>Rhabditida</taxon>
        <taxon>Rhabditina</taxon>
        <taxon>Rhabditomorpha</taxon>
        <taxon>Rhabditoidea</taxon>
        <taxon>Rhabditidae</taxon>
        <taxon>Peloderinae</taxon>
        <taxon>Caenorhabditis</taxon>
    </lineage>
</organism>
<dbReference type="AlphaFoldDB" id="A0A9P1ISC3"/>
<dbReference type="EMBL" id="CANHGI010000005">
    <property type="protein sequence ID" value="CAI5450405.1"/>
    <property type="molecule type" value="Genomic_DNA"/>
</dbReference>
<evidence type="ECO:0000313" key="2">
    <source>
        <dbReference type="EMBL" id="CAI5450405.1"/>
    </source>
</evidence>
<evidence type="ECO:0000259" key="1">
    <source>
        <dbReference type="Pfam" id="PF07735"/>
    </source>
</evidence>
<comment type="caution">
    <text evidence="2">The sequence shown here is derived from an EMBL/GenBank/DDBJ whole genome shotgun (WGS) entry which is preliminary data.</text>
</comment>
<sequence>MEEESQQIEDTDPKNPFKTLPIEMNKMVLEYLDPISKINFGRSSKFCDFVSTIYDDQVVEIAWNGSPRDFSFRLRNSPNVMYSVWLVTREEPNRTINVAQISDVFEDFTRIDNQEELWVTKFYANMLDETRNVNSRLWEKEFRGNNFDLSVRYFLELLRRNQNSIRNLSIFCDDRMSQFMSNLSINNYNLFFPRNLETIKVTGNLPNYEKLFMIPDVTIDGTELNLEALKNFKSSFLILSEKTISLEDYKEYLELWSQGELHENLEKIEWNTGNSRMSRPPIEANIFESSFADKIGPRENTREGYVQRFEIITNILETNYRLIGVFVENVILSGLPPLNSKVTVEKKPID</sequence>
<reference evidence="2" key="1">
    <citation type="submission" date="2022-11" db="EMBL/GenBank/DDBJ databases">
        <authorList>
            <person name="Kikuchi T."/>
        </authorList>
    </citation>
    <scope>NUCLEOTIDE SEQUENCE</scope>
    <source>
        <strain evidence="2">PS1010</strain>
    </source>
</reference>
<name>A0A9P1ISC3_9PELO</name>
<keyword evidence="3" id="KW-1185">Reference proteome</keyword>
<dbReference type="Proteomes" id="UP001152747">
    <property type="component" value="Unassembled WGS sequence"/>
</dbReference>
<dbReference type="InterPro" id="IPR012885">
    <property type="entry name" value="F-box_Sdz-33"/>
</dbReference>
<evidence type="ECO:0000313" key="3">
    <source>
        <dbReference type="Proteomes" id="UP001152747"/>
    </source>
</evidence>
<proteinExistence type="predicted"/>
<accession>A0A9P1ISC3</accession>